<evidence type="ECO:0000313" key="1">
    <source>
        <dbReference type="EMBL" id="CAB3979846.1"/>
    </source>
</evidence>
<dbReference type="EMBL" id="CACRXK020000235">
    <property type="protein sequence ID" value="CAB3979846.1"/>
    <property type="molecule type" value="Genomic_DNA"/>
</dbReference>
<organism evidence="1 2">
    <name type="scientific">Paramuricea clavata</name>
    <name type="common">Red gorgonian</name>
    <name type="synonym">Violescent sea-whip</name>
    <dbReference type="NCBI Taxonomy" id="317549"/>
    <lineage>
        <taxon>Eukaryota</taxon>
        <taxon>Metazoa</taxon>
        <taxon>Cnidaria</taxon>
        <taxon>Anthozoa</taxon>
        <taxon>Octocorallia</taxon>
        <taxon>Malacalcyonacea</taxon>
        <taxon>Plexauridae</taxon>
        <taxon>Paramuricea</taxon>
    </lineage>
</organism>
<protein>
    <submittedName>
        <fullName evidence="1">Uncharacterized protein</fullName>
    </submittedName>
</protein>
<comment type="caution">
    <text evidence="1">The sequence shown here is derived from an EMBL/GenBank/DDBJ whole genome shotgun (WGS) entry which is preliminary data.</text>
</comment>
<proteinExistence type="predicted"/>
<gene>
    <name evidence="1" type="ORF">PACLA_8A050763</name>
</gene>
<sequence>MIIRNTQFIADIAESVEVLGVDKGTGCLKRRVPGVVTEGFDDSLQSGVSTGGLFHFRNGHSYRVTGQIIGRVGFARRIGNDENVHKQTVHQGDGGIIGDKPGTVVGHTEETANFMSGGRGTGIIDGRDFLGVWGETIAGEYIPKELDAGFV</sequence>
<name>A0A7D9HAK0_PARCT</name>
<reference evidence="1" key="1">
    <citation type="submission" date="2020-04" db="EMBL/GenBank/DDBJ databases">
        <authorList>
            <person name="Alioto T."/>
            <person name="Alioto T."/>
            <person name="Gomez Garrido J."/>
        </authorList>
    </citation>
    <scope>NUCLEOTIDE SEQUENCE</scope>
    <source>
        <strain evidence="1">A484AB</strain>
    </source>
</reference>
<evidence type="ECO:0000313" key="2">
    <source>
        <dbReference type="Proteomes" id="UP001152795"/>
    </source>
</evidence>
<keyword evidence="2" id="KW-1185">Reference proteome</keyword>
<accession>A0A7D9HAK0</accession>
<dbReference type="AlphaFoldDB" id="A0A7D9HAK0"/>
<dbReference type="Proteomes" id="UP001152795">
    <property type="component" value="Unassembled WGS sequence"/>
</dbReference>